<gene>
    <name evidence="1" type="ORF">GCM10023183_26900</name>
</gene>
<evidence type="ECO:0000313" key="1">
    <source>
        <dbReference type="EMBL" id="GAA4309622.1"/>
    </source>
</evidence>
<proteinExistence type="predicted"/>
<accession>A0ABP8FS79</accession>
<dbReference type="Proteomes" id="UP001501844">
    <property type="component" value="Unassembled WGS sequence"/>
</dbReference>
<keyword evidence="2" id="KW-1185">Reference proteome</keyword>
<dbReference type="EMBL" id="BAABGX010000002">
    <property type="protein sequence ID" value="GAA4309622.1"/>
    <property type="molecule type" value="Genomic_DNA"/>
</dbReference>
<protein>
    <submittedName>
        <fullName evidence="1">Uncharacterized protein</fullName>
    </submittedName>
</protein>
<organism evidence="1 2">
    <name type="scientific">Nibribacter koreensis</name>
    <dbReference type="NCBI Taxonomy" id="1084519"/>
    <lineage>
        <taxon>Bacteria</taxon>
        <taxon>Pseudomonadati</taxon>
        <taxon>Bacteroidota</taxon>
        <taxon>Cytophagia</taxon>
        <taxon>Cytophagales</taxon>
        <taxon>Hymenobacteraceae</taxon>
        <taxon>Nibribacter</taxon>
    </lineage>
</organism>
<name>A0ABP8FS79_9BACT</name>
<reference evidence="2" key="1">
    <citation type="journal article" date="2019" name="Int. J. Syst. Evol. Microbiol.">
        <title>The Global Catalogue of Microorganisms (GCM) 10K type strain sequencing project: providing services to taxonomists for standard genome sequencing and annotation.</title>
        <authorList>
            <consortium name="The Broad Institute Genomics Platform"/>
            <consortium name="The Broad Institute Genome Sequencing Center for Infectious Disease"/>
            <person name="Wu L."/>
            <person name="Ma J."/>
        </authorList>
    </citation>
    <scope>NUCLEOTIDE SEQUENCE [LARGE SCALE GENOMIC DNA]</scope>
    <source>
        <strain evidence="2">JCM 17917</strain>
    </source>
</reference>
<comment type="caution">
    <text evidence="1">The sequence shown here is derived from an EMBL/GenBank/DDBJ whole genome shotgun (WGS) entry which is preliminary data.</text>
</comment>
<evidence type="ECO:0000313" key="2">
    <source>
        <dbReference type="Proteomes" id="UP001501844"/>
    </source>
</evidence>
<sequence>MNQQEKEVEHDRLNVAVLEDRFKFKNLAEFSIDTLDWEERNTVYQKLDSLSFFQIHQDTSPNRFAQYDDLSENFFHSKQSGSRGLIEFTILSQSEGEYCDQIDYSIFSKEGRLISRFKVAGSCGDGGYYETAFGRFINDSAYELLSEDNYKSEDALGVNTITYKRTLTNIKHDGTIVQSDTVLKESIK</sequence>